<organism evidence="2 3">
    <name type="scientific">Bradyrhizobium lablabi</name>
    <dbReference type="NCBI Taxonomy" id="722472"/>
    <lineage>
        <taxon>Bacteria</taxon>
        <taxon>Pseudomonadati</taxon>
        <taxon>Pseudomonadota</taxon>
        <taxon>Alphaproteobacteria</taxon>
        <taxon>Hyphomicrobiales</taxon>
        <taxon>Nitrobacteraceae</taxon>
        <taxon>Bradyrhizobium</taxon>
    </lineage>
</organism>
<reference evidence="2 3" key="1">
    <citation type="submission" date="2016-10" db="EMBL/GenBank/DDBJ databases">
        <authorList>
            <person name="de Groot N.N."/>
        </authorList>
    </citation>
    <scope>NUCLEOTIDE SEQUENCE [LARGE SCALE GENOMIC DNA]</scope>
    <source>
        <strain evidence="2 3">GAS522</strain>
    </source>
</reference>
<dbReference type="Pfam" id="PF02641">
    <property type="entry name" value="DUF190"/>
    <property type="match status" value="1"/>
</dbReference>
<protein>
    <submittedName>
        <fullName evidence="2">Uncharacterized protein</fullName>
    </submittedName>
</protein>
<dbReference type="EMBL" id="FNTI01000001">
    <property type="protein sequence ID" value="SEE40464.1"/>
    <property type="molecule type" value="Genomic_DNA"/>
</dbReference>
<dbReference type="AlphaFoldDB" id="A0A1H5IK91"/>
<dbReference type="InterPro" id="IPR011322">
    <property type="entry name" value="N-reg_PII-like_a/b"/>
</dbReference>
<accession>A0A1H5IK91</accession>
<comment type="similarity">
    <text evidence="1">Belongs to the UPF0166 family.</text>
</comment>
<evidence type="ECO:0000256" key="1">
    <source>
        <dbReference type="ARBA" id="ARBA00010554"/>
    </source>
</evidence>
<dbReference type="PANTHER" id="PTHR35983:SF1">
    <property type="entry name" value="UPF0166 PROTEIN TM_0021"/>
    <property type="match status" value="1"/>
</dbReference>
<dbReference type="OrthoDB" id="9795599at2"/>
<proteinExistence type="inferred from homology"/>
<dbReference type="Proteomes" id="UP000183208">
    <property type="component" value="Unassembled WGS sequence"/>
</dbReference>
<dbReference type="InterPro" id="IPR003793">
    <property type="entry name" value="UPF0166"/>
</dbReference>
<name>A0A1H5IK91_9BRAD</name>
<dbReference type="SUPFAM" id="SSF54913">
    <property type="entry name" value="GlnB-like"/>
    <property type="match status" value="1"/>
</dbReference>
<dbReference type="PANTHER" id="PTHR35983">
    <property type="entry name" value="UPF0166 PROTEIN TM_0021"/>
    <property type="match status" value="1"/>
</dbReference>
<gene>
    <name evidence="2" type="ORF">SAMN05444171_7340</name>
</gene>
<sequence length="96" mass="10212">MPLPEESTLLRIFIGEADEIHGRPLYEAIVARARVLHMAGATVLRGPPGLGRSSMQDLPVVIEIVDADDKIGAFISEASALASTSMGSRASLRPPF</sequence>
<dbReference type="InterPro" id="IPR015867">
    <property type="entry name" value="N-reg_PII/ATP_PRibTrfase_C"/>
</dbReference>
<evidence type="ECO:0000313" key="3">
    <source>
        <dbReference type="Proteomes" id="UP000183208"/>
    </source>
</evidence>
<dbReference type="Gene3D" id="3.30.70.120">
    <property type="match status" value="1"/>
</dbReference>
<evidence type="ECO:0000313" key="2">
    <source>
        <dbReference type="EMBL" id="SEE40464.1"/>
    </source>
</evidence>
<dbReference type="RefSeq" id="WP_074829427.1">
    <property type="nucleotide sequence ID" value="NZ_FNTI01000001.1"/>
</dbReference>